<dbReference type="EMBL" id="KN834782">
    <property type="protein sequence ID" value="KIK58881.1"/>
    <property type="molecule type" value="Genomic_DNA"/>
</dbReference>
<name>A0A0D0BTU3_9AGAR</name>
<keyword evidence="2" id="KW-1185">Reference proteome</keyword>
<evidence type="ECO:0000313" key="1">
    <source>
        <dbReference type="EMBL" id="KIK58881.1"/>
    </source>
</evidence>
<dbReference type="Proteomes" id="UP000053593">
    <property type="component" value="Unassembled WGS sequence"/>
</dbReference>
<protein>
    <submittedName>
        <fullName evidence="1">Uncharacterized protein</fullName>
    </submittedName>
</protein>
<sequence length="232" mass="25916">MGLQNVPYYCDHLEEFGLVLDRLRASKGKRKAVISSNAFQKSQLLRQERVHLGEPSCKQVVPASSCKGKEVVHDPIDVDVEMEALEELDAMNLDYPKEVPPPPVPVPTPPAPVSSLKTCFFEPLVKRVPSNDSSPTWDEMIQTAIKCVVLRISAFVSGPRKMMLEQDLWVLADGILQGAFDNLKEQLNHSSSQPPALFSKASFLQFFESLSIINMSSMNIIDSQQDELLQVY</sequence>
<accession>A0A0D0BTU3</accession>
<dbReference type="HOGENOM" id="CLU_1194996_0_0_1"/>
<dbReference type="AlphaFoldDB" id="A0A0D0BTU3"/>
<gene>
    <name evidence="1" type="ORF">GYMLUDRAFT_245660</name>
</gene>
<proteinExistence type="predicted"/>
<reference evidence="1 2" key="1">
    <citation type="submission" date="2014-04" db="EMBL/GenBank/DDBJ databases">
        <title>Evolutionary Origins and Diversification of the Mycorrhizal Mutualists.</title>
        <authorList>
            <consortium name="DOE Joint Genome Institute"/>
            <consortium name="Mycorrhizal Genomics Consortium"/>
            <person name="Kohler A."/>
            <person name="Kuo A."/>
            <person name="Nagy L.G."/>
            <person name="Floudas D."/>
            <person name="Copeland A."/>
            <person name="Barry K.W."/>
            <person name="Cichocki N."/>
            <person name="Veneault-Fourrey C."/>
            <person name="LaButti K."/>
            <person name="Lindquist E.A."/>
            <person name="Lipzen A."/>
            <person name="Lundell T."/>
            <person name="Morin E."/>
            <person name="Murat C."/>
            <person name="Riley R."/>
            <person name="Ohm R."/>
            <person name="Sun H."/>
            <person name="Tunlid A."/>
            <person name="Henrissat B."/>
            <person name="Grigoriev I.V."/>
            <person name="Hibbett D.S."/>
            <person name="Martin F."/>
        </authorList>
    </citation>
    <scope>NUCLEOTIDE SEQUENCE [LARGE SCALE GENOMIC DNA]</scope>
    <source>
        <strain evidence="1 2">FD-317 M1</strain>
    </source>
</reference>
<evidence type="ECO:0000313" key="2">
    <source>
        <dbReference type="Proteomes" id="UP000053593"/>
    </source>
</evidence>
<organism evidence="1 2">
    <name type="scientific">Collybiopsis luxurians FD-317 M1</name>
    <dbReference type="NCBI Taxonomy" id="944289"/>
    <lineage>
        <taxon>Eukaryota</taxon>
        <taxon>Fungi</taxon>
        <taxon>Dikarya</taxon>
        <taxon>Basidiomycota</taxon>
        <taxon>Agaricomycotina</taxon>
        <taxon>Agaricomycetes</taxon>
        <taxon>Agaricomycetidae</taxon>
        <taxon>Agaricales</taxon>
        <taxon>Marasmiineae</taxon>
        <taxon>Omphalotaceae</taxon>
        <taxon>Collybiopsis</taxon>
        <taxon>Collybiopsis luxurians</taxon>
    </lineage>
</organism>